<sequence length="309" mass="34436">MPEIPTHELALYHLNEAGLPVKSTCPFPFVAADYSRYKYGATAVADRFASALGDAFQHAFPHLIFAPSLLIASSPYKYVPTAAHALACLFLRHVNLERDRRHLPPACLIKIARYHLSAGDYGTLPIEQRRLLMRSNTLSLDPAALEGAHLVMIDDIKVSGAHQERLREATETQPLASRTFLHIASFFIHPSAVLDPTIEDRLNHAFVKTLDDLMGIIQASDFVWNVRLCKFLLSARNRAELPAFLERLPDRFLLDLCERSCGDSYDLMATYRESHLLVQAALQQRQVQVPGNSAPRGGDRVPGKKSSTA</sequence>
<organism evidence="2 3">
    <name type="scientific">Reticulibacter mediterranei</name>
    <dbReference type="NCBI Taxonomy" id="2778369"/>
    <lineage>
        <taxon>Bacteria</taxon>
        <taxon>Bacillati</taxon>
        <taxon>Chloroflexota</taxon>
        <taxon>Ktedonobacteria</taxon>
        <taxon>Ktedonobacterales</taxon>
        <taxon>Reticulibacteraceae</taxon>
        <taxon>Reticulibacter</taxon>
    </lineage>
</organism>
<evidence type="ECO:0000313" key="3">
    <source>
        <dbReference type="Proteomes" id="UP000597444"/>
    </source>
</evidence>
<dbReference type="InterPro" id="IPR028944">
    <property type="entry name" value="PRTase_ComF-like"/>
</dbReference>
<reference evidence="2" key="1">
    <citation type="submission" date="2020-10" db="EMBL/GenBank/DDBJ databases">
        <title>Taxonomic study of unclassified bacteria belonging to the class Ktedonobacteria.</title>
        <authorList>
            <person name="Yabe S."/>
            <person name="Wang C.M."/>
            <person name="Zheng Y."/>
            <person name="Sakai Y."/>
            <person name="Cavaletti L."/>
            <person name="Monciardini P."/>
            <person name="Donadio S."/>
        </authorList>
    </citation>
    <scope>NUCLEOTIDE SEQUENCE</scope>
    <source>
        <strain evidence="2">ID150040</strain>
    </source>
</reference>
<evidence type="ECO:0000313" key="2">
    <source>
        <dbReference type="EMBL" id="GHO98586.1"/>
    </source>
</evidence>
<keyword evidence="3" id="KW-1185">Reference proteome</keyword>
<feature type="region of interest" description="Disordered" evidence="1">
    <location>
        <begin position="288"/>
        <end position="309"/>
    </location>
</feature>
<dbReference type="AlphaFoldDB" id="A0A8J3J0G6"/>
<evidence type="ECO:0000256" key="1">
    <source>
        <dbReference type="SAM" id="MobiDB-lite"/>
    </source>
</evidence>
<name>A0A8J3J0G6_9CHLR</name>
<gene>
    <name evidence="2" type="ORF">KSF_086340</name>
</gene>
<proteinExistence type="predicted"/>
<dbReference type="EMBL" id="BNJK01000002">
    <property type="protein sequence ID" value="GHO98586.1"/>
    <property type="molecule type" value="Genomic_DNA"/>
</dbReference>
<dbReference type="Pfam" id="PF15610">
    <property type="entry name" value="PRTase_3"/>
    <property type="match status" value="1"/>
</dbReference>
<protein>
    <submittedName>
        <fullName evidence="2">Uncharacterized protein</fullName>
    </submittedName>
</protein>
<comment type="caution">
    <text evidence="2">The sequence shown here is derived from an EMBL/GenBank/DDBJ whole genome shotgun (WGS) entry which is preliminary data.</text>
</comment>
<dbReference type="RefSeq" id="WP_220209299.1">
    <property type="nucleotide sequence ID" value="NZ_BNJK01000002.1"/>
</dbReference>
<dbReference type="Proteomes" id="UP000597444">
    <property type="component" value="Unassembled WGS sequence"/>
</dbReference>
<accession>A0A8J3J0G6</accession>